<dbReference type="GO" id="GO:0008270">
    <property type="term" value="F:zinc ion binding"/>
    <property type="evidence" value="ECO:0007669"/>
    <property type="project" value="UniProtKB-KW"/>
</dbReference>
<evidence type="ECO:0000313" key="6">
    <source>
        <dbReference type="Proteomes" id="UP000015453"/>
    </source>
</evidence>
<dbReference type="InterPro" id="IPR011011">
    <property type="entry name" value="Znf_FYVE_PHD"/>
</dbReference>
<dbReference type="GO" id="GO:0042393">
    <property type="term" value="F:histone binding"/>
    <property type="evidence" value="ECO:0007669"/>
    <property type="project" value="TreeGrafter"/>
</dbReference>
<evidence type="ECO:0000259" key="4">
    <source>
        <dbReference type="Pfam" id="PF23209"/>
    </source>
</evidence>
<dbReference type="InterPro" id="IPR056511">
    <property type="entry name" value="IDM1_C"/>
</dbReference>
<dbReference type="PANTHER" id="PTHR47025:SF7">
    <property type="entry name" value="ACYL-COA N-ACYLTRANSFERASE WITH RING_FYVE_PHD-TYPE ZINC FINGER DOMAIN-CONTAINING PROTEIN"/>
    <property type="match status" value="1"/>
</dbReference>
<name>S8CA71_9LAMI</name>
<dbReference type="OrthoDB" id="1903104at2759"/>
<dbReference type="SUPFAM" id="SSF55729">
    <property type="entry name" value="Acyl-CoA N-acyltransferases (Nat)"/>
    <property type="match status" value="1"/>
</dbReference>
<organism evidence="5 6">
    <name type="scientific">Genlisea aurea</name>
    <dbReference type="NCBI Taxonomy" id="192259"/>
    <lineage>
        <taxon>Eukaryota</taxon>
        <taxon>Viridiplantae</taxon>
        <taxon>Streptophyta</taxon>
        <taxon>Embryophyta</taxon>
        <taxon>Tracheophyta</taxon>
        <taxon>Spermatophyta</taxon>
        <taxon>Magnoliopsida</taxon>
        <taxon>eudicotyledons</taxon>
        <taxon>Gunneridae</taxon>
        <taxon>Pentapetalae</taxon>
        <taxon>asterids</taxon>
        <taxon>lamiids</taxon>
        <taxon>Lamiales</taxon>
        <taxon>Lentibulariaceae</taxon>
        <taxon>Genlisea</taxon>
    </lineage>
</organism>
<dbReference type="Gene3D" id="3.40.630.30">
    <property type="match status" value="1"/>
</dbReference>
<comment type="caution">
    <text evidence="5">The sequence shown here is derived from an EMBL/GenBank/DDBJ whole genome shotgun (WGS) entry which is preliminary data.</text>
</comment>
<protein>
    <recommendedName>
        <fullName evidence="4">Increased DNA methylation 1 C-terminal domain-containing protein</fullName>
    </recommendedName>
</protein>
<keyword evidence="6" id="KW-1185">Reference proteome</keyword>
<dbReference type="InterPro" id="IPR016181">
    <property type="entry name" value="Acyl_CoA_acyltransferase"/>
</dbReference>
<evidence type="ECO:0000313" key="5">
    <source>
        <dbReference type="EMBL" id="EPS63725.1"/>
    </source>
</evidence>
<dbReference type="PANTHER" id="PTHR47025">
    <property type="entry name" value="AUTOIMMUNE REGULATOR"/>
    <property type="match status" value="1"/>
</dbReference>
<dbReference type="GO" id="GO:0000977">
    <property type="term" value="F:RNA polymerase II transcription regulatory region sequence-specific DNA binding"/>
    <property type="evidence" value="ECO:0007669"/>
    <property type="project" value="TreeGrafter"/>
</dbReference>
<dbReference type="GO" id="GO:0003682">
    <property type="term" value="F:chromatin binding"/>
    <property type="evidence" value="ECO:0007669"/>
    <property type="project" value="TreeGrafter"/>
</dbReference>
<dbReference type="GO" id="GO:0045944">
    <property type="term" value="P:positive regulation of transcription by RNA polymerase II"/>
    <property type="evidence" value="ECO:0007669"/>
    <property type="project" value="TreeGrafter"/>
</dbReference>
<dbReference type="SUPFAM" id="SSF57903">
    <property type="entry name" value="FYVE/PHD zinc finger"/>
    <property type="match status" value="1"/>
</dbReference>
<gene>
    <name evidence="5" type="ORF">M569_11059</name>
</gene>
<keyword evidence="1" id="KW-0479">Metal-binding</keyword>
<dbReference type="Pfam" id="PF23209">
    <property type="entry name" value="IDM1_C"/>
    <property type="match status" value="1"/>
</dbReference>
<feature type="non-terminal residue" evidence="5">
    <location>
        <position position="262"/>
    </location>
</feature>
<evidence type="ECO:0000256" key="2">
    <source>
        <dbReference type="ARBA" id="ARBA00022771"/>
    </source>
</evidence>
<reference evidence="5 6" key="1">
    <citation type="journal article" date="2013" name="BMC Genomics">
        <title>The miniature genome of a carnivorous plant Genlisea aurea contains a low number of genes and short non-coding sequences.</title>
        <authorList>
            <person name="Leushkin E.V."/>
            <person name="Sutormin R.A."/>
            <person name="Nabieva E.R."/>
            <person name="Penin A.A."/>
            <person name="Kondrashov A.S."/>
            <person name="Logacheva M.D."/>
        </authorList>
    </citation>
    <scope>NUCLEOTIDE SEQUENCE [LARGE SCALE GENOMIC DNA]</scope>
</reference>
<evidence type="ECO:0000256" key="1">
    <source>
        <dbReference type="ARBA" id="ARBA00022723"/>
    </source>
</evidence>
<dbReference type="Gene3D" id="3.30.40.10">
    <property type="entry name" value="Zinc/RING finger domain, C3HC4 (zinc finger)"/>
    <property type="match status" value="1"/>
</dbReference>
<dbReference type="AlphaFoldDB" id="S8CA71"/>
<keyword evidence="3" id="KW-0862">Zinc</keyword>
<dbReference type="InterPro" id="IPR013083">
    <property type="entry name" value="Znf_RING/FYVE/PHD"/>
</dbReference>
<keyword evidence="2" id="KW-0863">Zinc-finger</keyword>
<feature type="domain" description="Increased DNA methylation 1 C-terminal" evidence="4">
    <location>
        <begin position="124"/>
        <end position="261"/>
    </location>
</feature>
<sequence length="262" mass="29463">RSQDFSAADFDDQTVIICDQCEKEYHVGCLRNSGICDLKELPEDTWFCSEDCHKIYEKLRDMVCSGPEAIPDSILATLNEKQAAMGLIAGYKNDVQWCILSGKSRTPEHLLMLTRAAAIFRERFDPIIAISGRDLIPVMVYGRNISGQEFSGMYCVVLIANSFIVSAALLRIFGREVAEIPLVATTRDNQGKGYFRAIFSCIEGLLASLRVKHLVLPAASEAEPMWVNNLGFRKTSHDQMLKYTRDYQLTMFKGTSLLEKEV</sequence>
<dbReference type="GO" id="GO:0005634">
    <property type="term" value="C:nucleus"/>
    <property type="evidence" value="ECO:0007669"/>
    <property type="project" value="TreeGrafter"/>
</dbReference>
<dbReference type="EMBL" id="AUSU01005289">
    <property type="protein sequence ID" value="EPS63725.1"/>
    <property type="molecule type" value="Genomic_DNA"/>
</dbReference>
<feature type="non-terminal residue" evidence="5">
    <location>
        <position position="1"/>
    </location>
</feature>
<dbReference type="Proteomes" id="UP000015453">
    <property type="component" value="Unassembled WGS sequence"/>
</dbReference>
<accession>S8CA71</accession>
<evidence type="ECO:0000256" key="3">
    <source>
        <dbReference type="ARBA" id="ARBA00022833"/>
    </source>
</evidence>
<proteinExistence type="predicted"/>